<sequence>MPTKPNTHKKKVQLNIDSDLADETQAILDSLGLNQTVAITAFFKKIVADGGIPFDLKLNADQQNRLKLQQTMLKLPVEDLTSKGELSRH</sequence>
<dbReference type="RefSeq" id="WP_137641689.1">
    <property type="nucleotide sequence ID" value="NZ_BJEA01000001.1"/>
</dbReference>
<proteinExistence type="predicted"/>
<accession>A0ABV5WW04</accession>
<dbReference type="Gene3D" id="1.10.1220.10">
    <property type="entry name" value="Met repressor-like"/>
    <property type="match status" value="1"/>
</dbReference>
<dbReference type="InterPro" id="IPR007337">
    <property type="entry name" value="RelB/DinJ"/>
</dbReference>
<dbReference type="Proteomes" id="UP001589691">
    <property type="component" value="Unassembled WGS sequence"/>
</dbReference>
<name>A0ABV5WW04_9LACO</name>
<dbReference type="NCBIfam" id="TIGR02384">
    <property type="entry name" value="RelB_DinJ"/>
    <property type="match status" value="1"/>
</dbReference>
<evidence type="ECO:0000313" key="1">
    <source>
        <dbReference type="EMBL" id="MFB9769975.1"/>
    </source>
</evidence>
<dbReference type="Pfam" id="PF04221">
    <property type="entry name" value="RelB"/>
    <property type="match status" value="1"/>
</dbReference>
<dbReference type="InterPro" id="IPR013321">
    <property type="entry name" value="Arc_rbn_hlx_hlx"/>
</dbReference>
<organism evidence="1 2">
    <name type="scientific">Lactiplantibacillus modestisalitolerans</name>
    <dbReference type="NCBI Taxonomy" id="1457219"/>
    <lineage>
        <taxon>Bacteria</taxon>
        <taxon>Bacillati</taxon>
        <taxon>Bacillota</taxon>
        <taxon>Bacilli</taxon>
        <taxon>Lactobacillales</taxon>
        <taxon>Lactobacillaceae</taxon>
        <taxon>Lactiplantibacillus</taxon>
    </lineage>
</organism>
<dbReference type="EMBL" id="JBHLZY010000020">
    <property type="protein sequence ID" value="MFB9769975.1"/>
    <property type="molecule type" value="Genomic_DNA"/>
</dbReference>
<gene>
    <name evidence="1" type="ORF">ACFFLI_08900</name>
</gene>
<protein>
    <submittedName>
        <fullName evidence="1">Type II toxin-antitoxin system RelB/DinJ family antitoxin</fullName>
    </submittedName>
</protein>
<reference evidence="1 2" key="1">
    <citation type="submission" date="2024-09" db="EMBL/GenBank/DDBJ databases">
        <authorList>
            <person name="Sun Q."/>
            <person name="Mori K."/>
        </authorList>
    </citation>
    <scope>NUCLEOTIDE SEQUENCE [LARGE SCALE GENOMIC DNA]</scope>
    <source>
        <strain evidence="1 2">TBRC 4576</strain>
    </source>
</reference>
<keyword evidence="2" id="KW-1185">Reference proteome</keyword>
<comment type="caution">
    <text evidence="1">The sequence shown here is derived from an EMBL/GenBank/DDBJ whole genome shotgun (WGS) entry which is preliminary data.</text>
</comment>
<evidence type="ECO:0000313" key="2">
    <source>
        <dbReference type="Proteomes" id="UP001589691"/>
    </source>
</evidence>